<dbReference type="EMBL" id="MN988534">
    <property type="protein sequence ID" value="QIG73815.1"/>
    <property type="molecule type" value="Genomic_DNA"/>
</dbReference>
<proteinExistence type="predicted"/>
<dbReference type="Gene3D" id="1.10.357.40">
    <property type="entry name" value="YbiA-like"/>
    <property type="match status" value="1"/>
</dbReference>
<dbReference type="InterPro" id="IPR037238">
    <property type="entry name" value="YbiA-like_sf"/>
</dbReference>
<dbReference type="Proteomes" id="UP000646667">
    <property type="component" value="Segment"/>
</dbReference>
<evidence type="ECO:0000313" key="2">
    <source>
        <dbReference type="Proteomes" id="UP000646667"/>
    </source>
</evidence>
<dbReference type="InterPro" id="IPR012596">
    <property type="entry name" value="Phage_T4_Y12G"/>
</dbReference>
<accession>A0A7S5UWZ3</accession>
<reference evidence="1 2" key="1">
    <citation type="submission" date="2020-01" db="EMBL/GenBank/DDBJ databases">
        <title>Patterns of diversity and host range of bacteriophage communities associated with bean-nodulatin bacteria.</title>
        <authorList>
            <person name="Vann Cauwenberghe J."/>
            <person name="Santamaria R.I."/>
            <person name="Bustos P."/>
            <person name="Juarez S."/>
            <person name="Gonzalez V."/>
        </authorList>
    </citation>
    <scope>NUCLEOTIDE SEQUENCE [LARGE SCALE GENOMIC DNA]</scope>
    <source>
        <strain evidence="2">RHph</strain>
    </source>
</reference>
<organism evidence="1 2">
    <name type="scientific">Rhizobium phage RHph_N34</name>
    <dbReference type="NCBI Taxonomy" id="2509586"/>
    <lineage>
        <taxon>Viruses</taxon>
        <taxon>Duplodnaviria</taxon>
        <taxon>Heunggongvirae</taxon>
        <taxon>Uroviricota</taxon>
        <taxon>Caudoviricetes</taxon>
        <taxon>Pootjesviridae</taxon>
        <taxon>Staniewskivirinae</taxon>
        <taxon>Trinifflemingvirus</taxon>
        <taxon>Trinifflemingvirus N34</taxon>
    </lineage>
</organism>
<name>A0A7S5UWZ3_9CAUD</name>
<protein>
    <submittedName>
        <fullName evidence="1">Swarming motility YbiA-like protein</fullName>
    </submittedName>
</protein>
<evidence type="ECO:0000313" key="1">
    <source>
        <dbReference type="EMBL" id="QIG73815.1"/>
    </source>
</evidence>
<gene>
    <name evidence="1" type="ORF">EVC06_040</name>
</gene>
<sequence>MDVGSGNSWPSNALSNFAPHPFTFRGVECNSMEGLLQSVKFDKPHIQIEVCKLVGYAAKKRGRPRNKQWQKLQVLWWNGEPMSRTSTSYQEFLCEAFDSLSKNTSFARALLATQNSSLTHSIGHSDLSKTVLTEREFCRQLYRVRDVLKKEVAA</sequence>
<dbReference type="SUPFAM" id="SSF143990">
    <property type="entry name" value="YbiA-like"/>
    <property type="match status" value="1"/>
</dbReference>
<dbReference type="Pfam" id="PF08010">
    <property type="entry name" value="Phage_30_3"/>
    <property type="match status" value="1"/>
</dbReference>
<keyword evidence="2" id="KW-1185">Reference proteome</keyword>